<gene>
    <name evidence="2" type="ORF">SAY86_011486</name>
</gene>
<feature type="region of interest" description="Disordered" evidence="1">
    <location>
        <begin position="1"/>
        <end position="51"/>
    </location>
</feature>
<dbReference type="AlphaFoldDB" id="A0AAN7R6H7"/>
<dbReference type="PANTHER" id="PTHR19855">
    <property type="entry name" value="WD40 REPEAT PROTEIN 12, 37"/>
    <property type="match status" value="1"/>
</dbReference>
<dbReference type="PANTHER" id="PTHR19855:SF31">
    <property type="entry name" value="TRANSCRIPTIONAL REGULATOR STERILE APETALA"/>
    <property type="match status" value="1"/>
</dbReference>
<protein>
    <recommendedName>
        <fullName evidence="4">Transcriptional regulator STERILE APETALA</fullName>
    </recommendedName>
</protein>
<keyword evidence="3" id="KW-1185">Reference proteome</keyword>
<evidence type="ECO:0000256" key="1">
    <source>
        <dbReference type="SAM" id="MobiDB-lite"/>
    </source>
</evidence>
<evidence type="ECO:0000313" key="3">
    <source>
        <dbReference type="Proteomes" id="UP001346149"/>
    </source>
</evidence>
<sequence>MSYSPISHPTSSSSSPPSGVGGNGGRRRRGEGAAPSNDVGPSSSRRRRGRTTDVWPEPFLEALAIQVAVDAARSFGRLAAAPSLANLFQVCSTWRAVSRSYPLWARLTRQIWGCIHLNHTTWREEYVYHHRTSWNFRAQRYVHATLSFDPFDVVGPEGLICRCLTLSDQHLACGFADGTVRLFDLSTLLHVGTYQPQLDGGLGLHPRAVSGIAISGSRLIFATLDGDVHVAMLGSGAHLRRAHMGDVLSDGALVDFAACDRWWVGLYAGVPGRAFHIWDGQTEELVFVGGMLTDPESVRGWQMLTELTQFVARVRVTGHESVVACTSTRVITIHLRDQGVLVLDQRQYRRGLIVMAMDANAECYVVVDTRGQAAVRRVDTGVEVCRRFMVRGAGEGRLIGCMNLGYAMMCTRGVIDVWDVERGEYLYSLAERVEEVNVIVANEQLVAGYCGEAATIHLWIFGAR</sequence>
<organism evidence="2 3">
    <name type="scientific">Trapa natans</name>
    <name type="common">Water chestnut</name>
    <dbReference type="NCBI Taxonomy" id="22666"/>
    <lineage>
        <taxon>Eukaryota</taxon>
        <taxon>Viridiplantae</taxon>
        <taxon>Streptophyta</taxon>
        <taxon>Embryophyta</taxon>
        <taxon>Tracheophyta</taxon>
        <taxon>Spermatophyta</taxon>
        <taxon>Magnoliopsida</taxon>
        <taxon>eudicotyledons</taxon>
        <taxon>Gunneridae</taxon>
        <taxon>Pentapetalae</taxon>
        <taxon>rosids</taxon>
        <taxon>malvids</taxon>
        <taxon>Myrtales</taxon>
        <taxon>Lythraceae</taxon>
        <taxon>Trapa</taxon>
    </lineage>
</organism>
<dbReference type="SUPFAM" id="SSF81383">
    <property type="entry name" value="F-box domain"/>
    <property type="match status" value="1"/>
</dbReference>
<dbReference type="InterPro" id="IPR036322">
    <property type="entry name" value="WD40_repeat_dom_sf"/>
</dbReference>
<evidence type="ECO:0000313" key="2">
    <source>
        <dbReference type="EMBL" id="KAK4787653.1"/>
    </source>
</evidence>
<dbReference type="InterPro" id="IPR036047">
    <property type="entry name" value="F-box-like_dom_sf"/>
</dbReference>
<dbReference type="Proteomes" id="UP001346149">
    <property type="component" value="Unassembled WGS sequence"/>
</dbReference>
<dbReference type="Gene3D" id="2.130.10.10">
    <property type="entry name" value="YVTN repeat-like/Quinoprotein amine dehydrogenase"/>
    <property type="match status" value="1"/>
</dbReference>
<feature type="compositionally biased region" description="Low complexity" evidence="1">
    <location>
        <begin position="1"/>
        <end position="18"/>
    </location>
</feature>
<proteinExistence type="predicted"/>
<comment type="caution">
    <text evidence="2">The sequence shown here is derived from an EMBL/GenBank/DDBJ whole genome shotgun (WGS) entry which is preliminary data.</text>
</comment>
<dbReference type="EMBL" id="JAXQNO010000012">
    <property type="protein sequence ID" value="KAK4787653.1"/>
    <property type="molecule type" value="Genomic_DNA"/>
</dbReference>
<name>A0AAN7R6H7_TRANT</name>
<reference evidence="2 3" key="1">
    <citation type="journal article" date="2023" name="Hortic Res">
        <title>Pangenome of water caltrop reveals structural variations and asymmetric subgenome divergence after allopolyploidization.</title>
        <authorList>
            <person name="Zhang X."/>
            <person name="Chen Y."/>
            <person name="Wang L."/>
            <person name="Yuan Y."/>
            <person name="Fang M."/>
            <person name="Shi L."/>
            <person name="Lu R."/>
            <person name="Comes H.P."/>
            <person name="Ma Y."/>
            <person name="Chen Y."/>
            <person name="Huang G."/>
            <person name="Zhou Y."/>
            <person name="Zheng Z."/>
            <person name="Qiu Y."/>
        </authorList>
    </citation>
    <scope>NUCLEOTIDE SEQUENCE [LARGE SCALE GENOMIC DNA]</scope>
    <source>
        <strain evidence="2">F231</strain>
    </source>
</reference>
<dbReference type="SUPFAM" id="SSF50978">
    <property type="entry name" value="WD40 repeat-like"/>
    <property type="match status" value="1"/>
</dbReference>
<evidence type="ECO:0008006" key="4">
    <source>
        <dbReference type="Google" id="ProtNLM"/>
    </source>
</evidence>
<accession>A0AAN7R6H7</accession>
<dbReference type="InterPro" id="IPR015943">
    <property type="entry name" value="WD40/YVTN_repeat-like_dom_sf"/>
</dbReference>